<evidence type="ECO:0000256" key="3">
    <source>
        <dbReference type="ARBA" id="ARBA00022475"/>
    </source>
</evidence>
<dbReference type="PANTHER" id="PTHR31220">
    <property type="entry name" value="HYCCIN RELATED"/>
    <property type="match status" value="1"/>
</dbReference>
<accession>A0AAW1WY20</accession>
<dbReference type="GO" id="GO:0005886">
    <property type="term" value="C:plasma membrane"/>
    <property type="evidence" value="ECO:0007669"/>
    <property type="project" value="UniProtKB-SubCell"/>
</dbReference>
<feature type="compositionally biased region" description="Low complexity" evidence="7">
    <location>
        <begin position="1"/>
        <end position="69"/>
    </location>
</feature>
<dbReference type="PANTHER" id="PTHR31220:SF10">
    <property type="entry name" value="HYCCIN"/>
    <property type="match status" value="1"/>
</dbReference>
<dbReference type="Proteomes" id="UP001457282">
    <property type="component" value="Unassembled WGS sequence"/>
</dbReference>
<proteinExistence type="inferred from homology"/>
<evidence type="ECO:0000256" key="2">
    <source>
        <dbReference type="ARBA" id="ARBA00004514"/>
    </source>
</evidence>
<evidence type="ECO:0008006" key="10">
    <source>
        <dbReference type="Google" id="ProtNLM"/>
    </source>
</evidence>
<feature type="region of interest" description="Disordered" evidence="7">
    <location>
        <begin position="263"/>
        <end position="292"/>
    </location>
</feature>
<keyword evidence="3" id="KW-1003">Cell membrane</keyword>
<dbReference type="GO" id="GO:0046854">
    <property type="term" value="P:phosphatidylinositol phosphate biosynthetic process"/>
    <property type="evidence" value="ECO:0007669"/>
    <property type="project" value="TreeGrafter"/>
</dbReference>
<evidence type="ECO:0000256" key="7">
    <source>
        <dbReference type="SAM" id="MobiDB-lite"/>
    </source>
</evidence>
<evidence type="ECO:0000256" key="1">
    <source>
        <dbReference type="ARBA" id="ARBA00004236"/>
    </source>
</evidence>
<feature type="compositionally biased region" description="Basic and acidic residues" evidence="7">
    <location>
        <begin position="263"/>
        <end position="278"/>
    </location>
</feature>
<protein>
    <recommendedName>
        <fullName evidence="10">Hyccin</fullName>
    </recommendedName>
</protein>
<dbReference type="InterPro" id="IPR018619">
    <property type="entry name" value="Hyccin"/>
</dbReference>
<feature type="region of interest" description="Disordered" evidence="7">
    <location>
        <begin position="1"/>
        <end position="142"/>
    </location>
</feature>
<feature type="compositionally biased region" description="Low complexity" evidence="7">
    <location>
        <begin position="84"/>
        <end position="117"/>
    </location>
</feature>
<name>A0AAW1WY20_RUBAR</name>
<dbReference type="EMBL" id="JBEDUW010000005">
    <property type="protein sequence ID" value="KAK9928896.1"/>
    <property type="molecule type" value="Genomic_DNA"/>
</dbReference>
<evidence type="ECO:0000256" key="5">
    <source>
        <dbReference type="ARBA" id="ARBA00023136"/>
    </source>
</evidence>
<gene>
    <name evidence="8" type="ORF">M0R45_026013</name>
</gene>
<comment type="caution">
    <text evidence="8">The sequence shown here is derived from an EMBL/GenBank/DDBJ whole genome shotgun (WGS) entry which is preliminary data.</text>
</comment>
<evidence type="ECO:0000256" key="4">
    <source>
        <dbReference type="ARBA" id="ARBA00022490"/>
    </source>
</evidence>
<keyword evidence="9" id="KW-1185">Reference proteome</keyword>
<dbReference type="GO" id="GO:0072659">
    <property type="term" value="P:protein localization to plasma membrane"/>
    <property type="evidence" value="ECO:0007669"/>
    <property type="project" value="TreeGrafter"/>
</dbReference>
<comment type="subcellular location">
    <subcellularLocation>
        <location evidence="1">Cell membrane</location>
    </subcellularLocation>
    <subcellularLocation>
        <location evidence="2">Cytoplasm</location>
        <location evidence="2">Cytosol</location>
    </subcellularLocation>
</comment>
<feature type="compositionally biased region" description="Pro residues" evidence="7">
    <location>
        <begin position="70"/>
        <end position="83"/>
    </location>
</feature>
<evidence type="ECO:0000313" key="8">
    <source>
        <dbReference type="EMBL" id="KAK9928896.1"/>
    </source>
</evidence>
<organism evidence="8 9">
    <name type="scientific">Rubus argutus</name>
    <name type="common">Southern blackberry</name>
    <dbReference type="NCBI Taxonomy" id="59490"/>
    <lineage>
        <taxon>Eukaryota</taxon>
        <taxon>Viridiplantae</taxon>
        <taxon>Streptophyta</taxon>
        <taxon>Embryophyta</taxon>
        <taxon>Tracheophyta</taxon>
        <taxon>Spermatophyta</taxon>
        <taxon>Magnoliopsida</taxon>
        <taxon>eudicotyledons</taxon>
        <taxon>Gunneridae</taxon>
        <taxon>Pentapetalae</taxon>
        <taxon>rosids</taxon>
        <taxon>fabids</taxon>
        <taxon>Rosales</taxon>
        <taxon>Rosaceae</taxon>
        <taxon>Rosoideae</taxon>
        <taxon>Rosoideae incertae sedis</taxon>
        <taxon>Rubus</taxon>
    </lineage>
</organism>
<evidence type="ECO:0000256" key="6">
    <source>
        <dbReference type="ARBA" id="ARBA00034482"/>
    </source>
</evidence>
<comment type="similarity">
    <text evidence="6">Belongs to the Hyccin family.</text>
</comment>
<reference evidence="8 9" key="1">
    <citation type="journal article" date="2023" name="G3 (Bethesda)">
        <title>A chromosome-length genome assembly and annotation of blackberry (Rubus argutus, cv. 'Hillquist').</title>
        <authorList>
            <person name="Bruna T."/>
            <person name="Aryal R."/>
            <person name="Dudchenko O."/>
            <person name="Sargent D.J."/>
            <person name="Mead D."/>
            <person name="Buti M."/>
            <person name="Cavallini A."/>
            <person name="Hytonen T."/>
            <person name="Andres J."/>
            <person name="Pham M."/>
            <person name="Weisz D."/>
            <person name="Mascagni F."/>
            <person name="Usai G."/>
            <person name="Natali L."/>
            <person name="Bassil N."/>
            <person name="Fernandez G.E."/>
            <person name="Lomsadze A."/>
            <person name="Armour M."/>
            <person name="Olukolu B."/>
            <person name="Poorten T."/>
            <person name="Britton C."/>
            <person name="Davik J."/>
            <person name="Ashrafi H."/>
            <person name="Aiden E.L."/>
            <person name="Borodovsky M."/>
            <person name="Worthington M."/>
        </authorList>
    </citation>
    <scope>NUCLEOTIDE SEQUENCE [LARGE SCALE GENOMIC DNA]</scope>
    <source>
        <strain evidence="8">PI 553951</strain>
    </source>
</reference>
<dbReference type="AlphaFoldDB" id="A0AAW1WY20"/>
<sequence>MSNDLTTTTSSIAEDTTTTANTDDLSTTTTTTTIPEDTTTAKAASTSLDASSSKSQAAAIKSLSAILPSLSPPPPPLTPPPAPSSTIATHPPKSPPSSASPTPAPVTTTSAAGSTTPSSPPIPTSSSSSSGSSPSSSASTSRVPLHIPLAGFEAVLLALYAHETASRAGQSVIVNVPDLSHPSLYHETKATAIKNNATGLNLAVISPSLEPHGTVRSTQRARIVGVALELYYSKIYQMPVESKIDFCEVCKVWAGQDGEMYKKEKEESGGNKIEKGDEEKEEEGSLWNKNKDEGTGRVPLPCELLQPVLRILGHCLLCPNQNKKLIDKGSEACRSLHARSMHDINPKAILATGSLLSLAKMASLSTNQEHCDPTDVPKVRLITL</sequence>
<feature type="compositionally biased region" description="Low complexity" evidence="7">
    <location>
        <begin position="124"/>
        <end position="141"/>
    </location>
</feature>
<evidence type="ECO:0000313" key="9">
    <source>
        <dbReference type="Proteomes" id="UP001457282"/>
    </source>
</evidence>
<keyword evidence="4" id="KW-0963">Cytoplasm</keyword>
<dbReference type="GO" id="GO:0005829">
    <property type="term" value="C:cytosol"/>
    <property type="evidence" value="ECO:0007669"/>
    <property type="project" value="UniProtKB-SubCell"/>
</dbReference>
<keyword evidence="5" id="KW-0472">Membrane</keyword>
<dbReference type="Pfam" id="PF09790">
    <property type="entry name" value="Hyccin"/>
    <property type="match status" value="1"/>
</dbReference>